<evidence type="ECO:0000256" key="3">
    <source>
        <dbReference type="ARBA" id="ARBA00013252"/>
    </source>
</evidence>
<dbReference type="Pfam" id="PF01329">
    <property type="entry name" value="Pterin_4a"/>
    <property type="match status" value="1"/>
</dbReference>
<evidence type="ECO:0000256" key="1">
    <source>
        <dbReference type="ARBA" id="ARBA00001554"/>
    </source>
</evidence>
<protein>
    <recommendedName>
        <fullName evidence="3">4a-hydroxytetrahydrobiopterin dehydratase</fullName>
        <ecNumber evidence="3">4.2.1.96</ecNumber>
    </recommendedName>
</protein>
<dbReference type="EMBL" id="QAOQ01000001">
    <property type="protein sequence ID" value="PTR01608.1"/>
    <property type="molecule type" value="Genomic_DNA"/>
</dbReference>
<keyword evidence="6" id="KW-1185">Reference proteome</keyword>
<comment type="catalytic activity">
    <reaction evidence="1">
        <text>(4aS,6R)-4a-hydroxy-L-erythro-5,6,7,8-tetrahydrobiopterin = (6R)-L-erythro-6,7-dihydrobiopterin + H2O</text>
        <dbReference type="Rhea" id="RHEA:11920"/>
        <dbReference type="ChEBI" id="CHEBI:15377"/>
        <dbReference type="ChEBI" id="CHEBI:15642"/>
        <dbReference type="ChEBI" id="CHEBI:43120"/>
        <dbReference type="EC" id="4.2.1.96"/>
    </reaction>
</comment>
<comment type="caution">
    <text evidence="5">The sequence shown here is derived from an EMBL/GenBank/DDBJ whole genome shotgun (WGS) entry which is preliminary data.</text>
</comment>
<evidence type="ECO:0000256" key="4">
    <source>
        <dbReference type="ARBA" id="ARBA00023239"/>
    </source>
</evidence>
<keyword evidence="4" id="KW-0456">Lyase</keyword>
<accession>A0A2T5JGR8</accession>
<dbReference type="GO" id="GO:0006729">
    <property type="term" value="P:tetrahydrobiopterin biosynthetic process"/>
    <property type="evidence" value="ECO:0007669"/>
    <property type="project" value="InterPro"/>
</dbReference>
<evidence type="ECO:0000256" key="2">
    <source>
        <dbReference type="ARBA" id="ARBA00006472"/>
    </source>
</evidence>
<proteinExistence type="inferred from homology"/>
<comment type="similarity">
    <text evidence="2">Belongs to the pterin-4-alpha-carbinolamine dehydratase family.</text>
</comment>
<evidence type="ECO:0000313" key="6">
    <source>
        <dbReference type="Proteomes" id="UP000244168"/>
    </source>
</evidence>
<dbReference type="InterPro" id="IPR001533">
    <property type="entry name" value="Pterin_deHydtase"/>
</dbReference>
<sequence>MWTEENNKLYQAFIFKDFDAAFAFMMRVASIAQKANHHPTWTNTYNKVEIWLNTHDAGDIVTDKDREMAKAIDCVL</sequence>
<gene>
    <name evidence="5" type="ORF">C8P68_101844</name>
</gene>
<dbReference type="EC" id="4.2.1.96" evidence="3"/>
<reference evidence="5 6" key="1">
    <citation type="submission" date="2018-04" db="EMBL/GenBank/DDBJ databases">
        <title>Genomic Encyclopedia of Archaeal and Bacterial Type Strains, Phase II (KMG-II): from individual species to whole genera.</title>
        <authorList>
            <person name="Goeker M."/>
        </authorList>
    </citation>
    <scope>NUCLEOTIDE SEQUENCE [LARGE SCALE GENOMIC DNA]</scope>
    <source>
        <strain evidence="5 6">DSM 26809</strain>
    </source>
</reference>
<dbReference type="PANTHER" id="PTHR12599:SF0">
    <property type="entry name" value="PTERIN-4-ALPHA-CARBINOLAMINE DEHYDRATASE"/>
    <property type="match status" value="1"/>
</dbReference>
<dbReference type="InterPro" id="IPR036428">
    <property type="entry name" value="PCD_sf"/>
</dbReference>
<dbReference type="PANTHER" id="PTHR12599">
    <property type="entry name" value="PTERIN-4-ALPHA-CARBINOLAMINE DEHYDRATASE"/>
    <property type="match status" value="1"/>
</dbReference>
<evidence type="ECO:0000313" key="5">
    <source>
        <dbReference type="EMBL" id="PTR01608.1"/>
    </source>
</evidence>
<name>A0A2T5JGR8_9SPHI</name>
<dbReference type="OrthoDB" id="9794987at2"/>
<dbReference type="SUPFAM" id="SSF55248">
    <property type="entry name" value="PCD-like"/>
    <property type="match status" value="1"/>
</dbReference>
<dbReference type="RefSeq" id="WP_107826982.1">
    <property type="nucleotide sequence ID" value="NZ_CP160205.1"/>
</dbReference>
<dbReference type="AlphaFoldDB" id="A0A2T5JGR8"/>
<dbReference type="Proteomes" id="UP000244168">
    <property type="component" value="Unassembled WGS sequence"/>
</dbReference>
<dbReference type="GO" id="GO:0008124">
    <property type="term" value="F:4-alpha-hydroxytetrahydrobiopterin dehydratase activity"/>
    <property type="evidence" value="ECO:0007669"/>
    <property type="project" value="UniProtKB-EC"/>
</dbReference>
<dbReference type="Gene3D" id="3.30.1360.20">
    <property type="entry name" value="Transcriptional coactivator/pterin dehydratase"/>
    <property type="match status" value="1"/>
</dbReference>
<organism evidence="5 6">
    <name type="scientific">Mucilaginibacter yixingensis</name>
    <dbReference type="NCBI Taxonomy" id="1295612"/>
    <lineage>
        <taxon>Bacteria</taxon>
        <taxon>Pseudomonadati</taxon>
        <taxon>Bacteroidota</taxon>
        <taxon>Sphingobacteriia</taxon>
        <taxon>Sphingobacteriales</taxon>
        <taxon>Sphingobacteriaceae</taxon>
        <taxon>Mucilaginibacter</taxon>
    </lineage>
</organism>